<dbReference type="GeneID" id="19206497"/>
<evidence type="ECO:0000259" key="6">
    <source>
        <dbReference type="PROSITE" id="PS50006"/>
    </source>
</evidence>
<dbReference type="PROSITE" id="PS00108">
    <property type="entry name" value="PROTEIN_KINASE_ST"/>
    <property type="match status" value="1"/>
</dbReference>
<dbReference type="InterPro" id="IPR008984">
    <property type="entry name" value="SMAD_FHA_dom_sf"/>
</dbReference>
<dbReference type="Pfam" id="PF00069">
    <property type="entry name" value="Pkinase"/>
    <property type="match status" value="1"/>
</dbReference>
<evidence type="ECO:0000313" key="9">
    <source>
        <dbReference type="Proteomes" id="UP000053558"/>
    </source>
</evidence>
<dbReference type="PANTHER" id="PTHR24347">
    <property type="entry name" value="SERINE/THREONINE-PROTEIN KINASE"/>
    <property type="match status" value="1"/>
</dbReference>
<dbReference type="Proteomes" id="UP000053558">
    <property type="component" value="Unassembled WGS sequence"/>
</dbReference>
<dbReference type="InterPro" id="IPR000719">
    <property type="entry name" value="Prot_kinase_dom"/>
</dbReference>
<keyword evidence="2 4" id="KW-0547">Nucleotide-binding</keyword>
<protein>
    <submittedName>
        <fullName evidence="8">Kinase-like protein</fullName>
    </submittedName>
</protein>
<feature type="non-terminal residue" evidence="8">
    <location>
        <position position="1"/>
    </location>
</feature>
<keyword evidence="8" id="KW-0808">Transferase</keyword>
<dbReference type="Pfam" id="PF00498">
    <property type="entry name" value="FHA"/>
    <property type="match status" value="1"/>
</dbReference>
<dbReference type="RefSeq" id="XP_007763952.1">
    <property type="nucleotide sequence ID" value="XM_007765762.1"/>
</dbReference>
<dbReference type="PROSITE" id="PS50011">
    <property type="entry name" value="PROTEIN_KINASE_DOM"/>
    <property type="match status" value="1"/>
</dbReference>
<dbReference type="GO" id="GO:0004674">
    <property type="term" value="F:protein serine/threonine kinase activity"/>
    <property type="evidence" value="ECO:0007669"/>
    <property type="project" value="UniProtKB-KW"/>
</dbReference>
<evidence type="ECO:0000256" key="5">
    <source>
        <dbReference type="RuleBase" id="RU000304"/>
    </source>
</evidence>
<evidence type="ECO:0000256" key="4">
    <source>
        <dbReference type="PROSITE-ProRule" id="PRU10141"/>
    </source>
</evidence>
<dbReference type="FunFam" id="3.30.200.20:FF:000042">
    <property type="entry name" value="Aurora kinase A"/>
    <property type="match status" value="1"/>
</dbReference>
<dbReference type="OrthoDB" id="10252171at2759"/>
<sequence>GILYPLSSELERIELYGDQPVTCIGRNPEDNDAVLLGLQVSNKHCKITLDGRGDGNFHVTVTDYSTNGTWINGSNIGKGQTRILKDGNEIAFGQSRAQRYPPATDYRYIYRRCASTPPTGLHAHYDVGHQLGQGSFGTVSKALSRKTGIWYAVKVIPRQRNQKFVSVIAQEIAAMEKLQHKNICQIEEVFFSEHSISLVLEYIDGGDLMGFIRKHNGLDEFTACNMTHQITTAMAHIHGRGIIHRDLKPENILLTSDNPPIVKIADFGLAKIVDIQTIVKTECGTPTFMAPEVMTRQSYSHLVDSWSVGIIVYGMMTTYLPFFEDPPMDIRIQVADRTIDLSALDNVKPSSAAKHFIESLLQYDPNRRLSLINAEKHPWLVKHNTILTIDPNLDTEARSIGPELVSTGERCHFLGVHVRPNVDSRLHRALFRGEQ</sequence>
<dbReference type="AlphaFoldDB" id="A0A5M3N0M6"/>
<gene>
    <name evidence="8" type="ORF">CONPUDRAFT_18676</name>
</gene>
<evidence type="ECO:0000259" key="7">
    <source>
        <dbReference type="PROSITE" id="PS50011"/>
    </source>
</evidence>
<evidence type="ECO:0000256" key="1">
    <source>
        <dbReference type="ARBA" id="ARBA00005575"/>
    </source>
</evidence>
<dbReference type="SUPFAM" id="SSF49879">
    <property type="entry name" value="SMAD/FHA domain"/>
    <property type="match status" value="1"/>
</dbReference>
<name>A0A5M3N0M6_CONPW</name>
<feature type="domain" description="Protein kinase" evidence="7">
    <location>
        <begin position="125"/>
        <end position="380"/>
    </location>
</feature>
<dbReference type="Gene3D" id="1.10.510.10">
    <property type="entry name" value="Transferase(Phosphotransferase) domain 1"/>
    <property type="match status" value="1"/>
</dbReference>
<dbReference type="KEGG" id="cput:CONPUDRAFT_18676"/>
<comment type="caution">
    <text evidence="8">The sequence shown here is derived from an EMBL/GenBank/DDBJ whole genome shotgun (WGS) entry which is preliminary data.</text>
</comment>
<comment type="similarity">
    <text evidence="1">Belongs to the protein kinase superfamily. CAMK Ser/Thr protein kinase family. CHEK2 subfamily.</text>
</comment>
<dbReference type="InterPro" id="IPR000253">
    <property type="entry name" value="FHA_dom"/>
</dbReference>
<keyword evidence="8" id="KW-0418">Kinase</keyword>
<keyword evidence="3 4" id="KW-0067">ATP-binding</keyword>
<organism evidence="8 9">
    <name type="scientific">Coniophora puteana (strain RWD-64-598)</name>
    <name type="common">Brown rot fungus</name>
    <dbReference type="NCBI Taxonomy" id="741705"/>
    <lineage>
        <taxon>Eukaryota</taxon>
        <taxon>Fungi</taxon>
        <taxon>Dikarya</taxon>
        <taxon>Basidiomycota</taxon>
        <taxon>Agaricomycotina</taxon>
        <taxon>Agaricomycetes</taxon>
        <taxon>Agaricomycetidae</taxon>
        <taxon>Boletales</taxon>
        <taxon>Coniophorineae</taxon>
        <taxon>Coniophoraceae</taxon>
        <taxon>Coniophora</taxon>
    </lineage>
</organism>
<feature type="domain" description="FHA" evidence="6">
    <location>
        <begin position="22"/>
        <end position="76"/>
    </location>
</feature>
<accession>A0A5M3N0M6</accession>
<dbReference type="GO" id="GO:0005524">
    <property type="term" value="F:ATP binding"/>
    <property type="evidence" value="ECO:0007669"/>
    <property type="project" value="UniProtKB-UniRule"/>
</dbReference>
<evidence type="ECO:0000256" key="2">
    <source>
        <dbReference type="ARBA" id="ARBA00022741"/>
    </source>
</evidence>
<dbReference type="SMART" id="SM00240">
    <property type="entry name" value="FHA"/>
    <property type="match status" value="1"/>
</dbReference>
<dbReference type="SMART" id="SM00220">
    <property type="entry name" value="S_TKc"/>
    <property type="match status" value="1"/>
</dbReference>
<keyword evidence="5" id="KW-0723">Serine/threonine-protein kinase</keyword>
<dbReference type="OMA" id="AKHEWID"/>
<dbReference type="InterPro" id="IPR008271">
    <property type="entry name" value="Ser/Thr_kinase_AS"/>
</dbReference>
<dbReference type="FunFam" id="1.10.510.10:FF:000571">
    <property type="entry name" value="Maternal embryonic leucine zipper kinase"/>
    <property type="match status" value="1"/>
</dbReference>
<proteinExistence type="inferred from homology"/>
<dbReference type="EMBL" id="JH711574">
    <property type="protein sequence ID" value="EIW84797.1"/>
    <property type="molecule type" value="Genomic_DNA"/>
</dbReference>
<dbReference type="PROSITE" id="PS00107">
    <property type="entry name" value="PROTEIN_KINASE_ATP"/>
    <property type="match status" value="1"/>
</dbReference>
<dbReference type="InterPro" id="IPR017441">
    <property type="entry name" value="Protein_kinase_ATP_BS"/>
</dbReference>
<dbReference type="PROSITE" id="PS50006">
    <property type="entry name" value="FHA_DOMAIN"/>
    <property type="match status" value="1"/>
</dbReference>
<evidence type="ECO:0000313" key="8">
    <source>
        <dbReference type="EMBL" id="EIW84797.1"/>
    </source>
</evidence>
<dbReference type="InterPro" id="IPR011009">
    <property type="entry name" value="Kinase-like_dom_sf"/>
</dbReference>
<reference evidence="9" key="1">
    <citation type="journal article" date="2012" name="Science">
        <title>The Paleozoic origin of enzymatic lignin decomposition reconstructed from 31 fungal genomes.</title>
        <authorList>
            <person name="Floudas D."/>
            <person name="Binder M."/>
            <person name="Riley R."/>
            <person name="Barry K."/>
            <person name="Blanchette R.A."/>
            <person name="Henrissat B."/>
            <person name="Martinez A.T."/>
            <person name="Otillar R."/>
            <person name="Spatafora J.W."/>
            <person name="Yadav J.S."/>
            <person name="Aerts A."/>
            <person name="Benoit I."/>
            <person name="Boyd A."/>
            <person name="Carlson A."/>
            <person name="Copeland A."/>
            <person name="Coutinho P.M."/>
            <person name="de Vries R.P."/>
            <person name="Ferreira P."/>
            <person name="Findley K."/>
            <person name="Foster B."/>
            <person name="Gaskell J."/>
            <person name="Glotzer D."/>
            <person name="Gorecki P."/>
            <person name="Heitman J."/>
            <person name="Hesse C."/>
            <person name="Hori C."/>
            <person name="Igarashi K."/>
            <person name="Jurgens J.A."/>
            <person name="Kallen N."/>
            <person name="Kersten P."/>
            <person name="Kohler A."/>
            <person name="Kuees U."/>
            <person name="Kumar T.K.A."/>
            <person name="Kuo A."/>
            <person name="LaButti K."/>
            <person name="Larrondo L.F."/>
            <person name="Lindquist E."/>
            <person name="Ling A."/>
            <person name="Lombard V."/>
            <person name="Lucas S."/>
            <person name="Lundell T."/>
            <person name="Martin R."/>
            <person name="McLaughlin D.J."/>
            <person name="Morgenstern I."/>
            <person name="Morin E."/>
            <person name="Murat C."/>
            <person name="Nagy L.G."/>
            <person name="Nolan M."/>
            <person name="Ohm R.A."/>
            <person name="Patyshakuliyeva A."/>
            <person name="Rokas A."/>
            <person name="Ruiz-Duenas F.J."/>
            <person name="Sabat G."/>
            <person name="Salamov A."/>
            <person name="Samejima M."/>
            <person name="Schmutz J."/>
            <person name="Slot J.C."/>
            <person name="St John F."/>
            <person name="Stenlid J."/>
            <person name="Sun H."/>
            <person name="Sun S."/>
            <person name="Syed K."/>
            <person name="Tsang A."/>
            <person name="Wiebenga A."/>
            <person name="Young D."/>
            <person name="Pisabarro A."/>
            <person name="Eastwood D.C."/>
            <person name="Martin F."/>
            <person name="Cullen D."/>
            <person name="Grigoriev I.V."/>
            <person name="Hibbett D.S."/>
        </authorList>
    </citation>
    <scope>NUCLEOTIDE SEQUENCE [LARGE SCALE GENOMIC DNA]</scope>
    <source>
        <strain evidence="9">RWD-64-598 SS2</strain>
    </source>
</reference>
<keyword evidence="9" id="KW-1185">Reference proteome</keyword>
<feature type="binding site" evidence="4">
    <location>
        <position position="154"/>
    </location>
    <ligand>
        <name>ATP</name>
        <dbReference type="ChEBI" id="CHEBI:30616"/>
    </ligand>
</feature>
<evidence type="ECO:0000256" key="3">
    <source>
        <dbReference type="ARBA" id="ARBA00022840"/>
    </source>
</evidence>
<feature type="non-terminal residue" evidence="8">
    <location>
        <position position="435"/>
    </location>
</feature>
<dbReference type="Gene3D" id="2.60.200.20">
    <property type="match status" value="1"/>
</dbReference>
<dbReference type="SUPFAM" id="SSF56112">
    <property type="entry name" value="Protein kinase-like (PK-like)"/>
    <property type="match status" value="1"/>
</dbReference>